<evidence type="ECO:0000313" key="10">
    <source>
        <dbReference type="Proteomes" id="UP000644507"/>
    </source>
</evidence>
<dbReference type="EMBL" id="BMXI01000008">
    <property type="protein sequence ID" value="GHC54347.1"/>
    <property type="molecule type" value="Genomic_DNA"/>
</dbReference>
<proteinExistence type="inferred from homology"/>
<keyword evidence="6" id="KW-0548">Nucleotidyltransferase</keyword>
<dbReference type="InterPro" id="IPR015847">
    <property type="entry name" value="ExoRNase_PH_dom2"/>
</dbReference>
<reference evidence="9" key="2">
    <citation type="submission" date="2020-09" db="EMBL/GenBank/DDBJ databases">
        <authorList>
            <person name="Sun Q."/>
            <person name="Kim S."/>
        </authorList>
    </citation>
    <scope>NUCLEOTIDE SEQUENCE</scope>
    <source>
        <strain evidence="9">KCTC 12988</strain>
    </source>
</reference>
<dbReference type="SUPFAM" id="SSF55666">
    <property type="entry name" value="Ribonuclease PH domain 2-like"/>
    <property type="match status" value="1"/>
</dbReference>
<comment type="function">
    <text evidence="6">Phosphorolytic 3'-5' exoribonuclease that plays an important role in tRNA 3'-end maturation. Removes nucleotide residues following the 3'-CCA terminus of tRNAs; can also add nucleotides to the ends of RNA molecules by using nucleoside diphosphates as substrates, but this may not be physiologically important. Probably plays a role in initiation of 16S rRNA degradation (leading to ribosome degradation) during starvation.</text>
</comment>
<comment type="similarity">
    <text evidence="1 6">Belongs to the RNase PH family.</text>
</comment>
<dbReference type="InterPro" id="IPR036345">
    <property type="entry name" value="ExoRNase_PH_dom2_sf"/>
</dbReference>
<feature type="domain" description="Exoribonuclease phosphorolytic" evidence="7">
    <location>
        <begin position="11"/>
        <end position="143"/>
    </location>
</feature>
<sequence>MNRPDGRQNDEMRELTFTPNVAPHASGSVLVSFGNTRVICAATIEESVPGWMRYQKVEGGWLTAEYSMLPYSTHDRKRRDISSGKLDGRSSEIQRLIGRSLRAVVDLKKLGSRTIWLDCDVLQADGGTRTASITGGCVAISIAINKLMSAGKLNDFPMKSLIAAISCGVYEDEVVLDLNYPEDKAATVDSNLVMTENLSFVEMQMSGEEATFTDEQMAQMIALGKKGVSEIVVKQREAILAADKAGPADLQDLAAAFGR</sequence>
<dbReference type="InterPro" id="IPR020568">
    <property type="entry name" value="Ribosomal_Su5_D2-typ_SF"/>
</dbReference>
<feature type="domain" description="Exoribonuclease phosphorolytic" evidence="8">
    <location>
        <begin position="161"/>
        <end position="227"/>
    </location>
</feature>
<evidence type="ECO:0000313" key="9">
    <source>
        <dbReference type="EMBL" id="GHC54347.1"/>
    </source>
</evidence>
<dbReference type="CDD" id="cd11362">
    <property type="entry name" value="RNase_PH_bact"/>
    <property type="match status" value="1"/>
</dbReference>
<dbReference type="SUPFAM" id="SSF54211">
    <property type="entry name" value="Ribosomal protein S5 domain 2-like"/>
    <property type="match status" value="1"/>
</dbReference>
<dbReference type="RefSeq" id="WP_189569898.1">
    <property type="nucleotide sequence ID" value="NZ_BMXI01000008.1"/>
</dbReference>
<keyword evidence="6" id="KW-0808">Transferase</keyword>
<evidence type="ECO:0000256" key="1">
    <source>
        <dbReference type="ARBA" id="ARBA00006678"/>
    </source>
</evidence>
<dbReference type="PANTHER" id="PTHR11953">
    <property type="entry name" value="EXOSOME COMPLEX COMPONENT"/>
    <property type="match status" value="1"/>
</dbReference>
<comment type="subunit">
    <text evidence="6">Homohexameric ring arranged as a trimer of dimers.</text>
</comment>
<keyword evidence="10" id="KW-1185">Reference proteome</keyword>
<evidence type="ECO:0000256" key="6">
    <source>
        <dbReference type="HAMAP-Rule" id="MF_00564"/>
    </source>
</evidence>
<dbReference type="InterPro" id="IPR001247">
    <property type="entry name" value="ExoRNase_PH_dom1"/>
</dbReference>
<evidence type="ECO:0000256" key="2">
    <source>
        <dbReference type="ARBA" id="ARBA00022552"/>
    </source>
</evidence>
<dbReference type="InterPro" id="IPR027408">
    <property type="entry name" value="PNPase/RNase_PH_dom_sf"/>
</dbReference>
<organism evidence="9 10">
    <name type="scientific">Roseibacillus persicicus</name>
    <dbReference type="NCBI Taxonomy" id="454148"/>
    <lineage>
        <taxon>Bacteria</taxon>
        <taxon>Pseudomonadati</taxon>
        <taxon>Verrucomicrobiota</taxon>
        <taxon>Verrucomicrobiia</taxon>
        <taxon>Verrucomicrobiales</taxon>
        <taxon>Verrucomicrobiaceae</taxon>
        <taxon>Roseibacillus</taxon>
    </lineage>
</organism>
<feature type="binding site" evidence="6">
    <location>
        <position position="89"/>
    </location>
    <ligand>
        <name>phosphate</name>
        <dbReference type="ChEBI" id="CHEBI:43474"/>
        <note>substrate</note>
    </ligand>
</feature>
<keyword evidence="2 6" id="KW-0698">rRNA processing</keyword>
<evidence type="ECO:0000256" key="5">
    <source>
        <dbReference type="ARBA" id="ARBA00022884"/>
    </source>
</evidence>
<dbReference type="Pfam" id="PF03725">
    <property type="entry name" value="RNase_PH_C"/>
    <property type="match status" value="1"/>
</dbReference>
<keyword evidence="5" id="KW-0694">RNA-binding</keyword>
<dbReference type="Pfam" id="PF01138">
    <property type="entry name" value="RNase_PH"/>
    <property type="match status" value="1"/>
</dbReference>
<dbReference type="PANTHER" id="PTHR11953:SF0">
    <property type="entry name" value="EXOSOME COMPLEX COMPONENT RRP41"/>
    <property type="match status" value="1"/>
</dbReference>
<evidence type="ECO:0000259" key="8">
    <source>
        <dbReference type="Pfam" id="PF03725"/>
    </source>
</evidence>
<dbReference type="GO" id="GO:0031125">
    <property type="term" value="P:rRNA 3'-end processing"/>
    <property type="evidence" value="ECO:0007669"/>
    <property type="project" value="UniProtKB-ARBA"/>
</dbReference>
<keyword evidence="4 6" id="KW-0819">tRNA processing</keyword>
<reference evidence="9" key="1">
    <citation type="journal article" date="2014" name="Int. J. Syst. Evol. Microbiol.">
        <title>Complete genome sequence of Corynebacterium casei LMG S-19264T (=DSM 44701T), isolated from a smear-ripened cheese.</title>
        <authorList>
            <consortium name="US DOE Joint Genome Institute (JGI-PGF)"/>
            <person name="Walter F."/>
            <person name="Albersmeier A."/>
            <person name="Kalinowski J."/>
            <person name="Ruckert C."/>
        </authorList>
    </citation>
    <scope>NUCLEOTIDE SEQUENCE</scope>
    <source>
        <strain evidence="9">KCTC 12988</strain>
    </source>
</reference>
<dbReference type="EC" id="2.7.7.56" evidence="6"/>
<keyword evidence="3 6" id="KW-0820">tRNA-binding</keyword>
<dbReference type="GO" id="GO:0008033">
    <property type="term" value="P:tRNA processing"/>
    <property type="evidence" value="ECO:0007669"/>
    <property type="project" value="UniProtKB-UniRule"/>
</dbReference>
<name>A0A918TS39_9BACT</name>
<feature type="binding site" evidence="6">
    <location>
        <begin position="127"/>
        <end position="129"/>
    </location>
    <ligand>
        <name>phosphate</name>
        <dbReference type="ChEBI" id="CHEBI:43474"/>
        <note>substrate</note>
    </ligand>
</feature>
<dbReference type="InterPro" id="IPR018336">
    <property type="entry name" value="RNase_PH_CS"/>
</dbReference>
<dbReference type="FunFam" id="3.30.230.70:FF:000003">
    <property type="entry name" value="Ribonuclease PH"/>
    <property type="match status" value="1"/>
</dbReference>
<comment type="catalytic activity">
    <reaction evidence="6">
        <text>tRNA(n+1) + phosphate = tRNA(n) + a ribonucleoside 5'-diphosphate</text>
        <dbReference type="Rhea" id="RHEA:10628"/>
        <dbReference type="Rhea" id="RHEA-COMP:17343"/>
        <dbReference type="Rhea" id="RHEA-COMP:17344"/>
        <dbReference type="ChEBI" id="CHEBI:43474"/>
        <dbReference type="ChEBI" id="CHEBI:57930"/>
        <dbReference type="ChEBI" id="CHEBI:173114"/>
        <dbReference type="EC" id="2.7.7.56"/>
    </reaction>
</comment>
<dbReference type="Proteomes" id="UP000644507">
    <property type="component" value="Unassembled WGS sequence"/>
</dbReference>
<dbReference type="GO" id="GO:0009022">
    <property type="term" value="F:tRNA nucleotidyltransferase activity"/>
    <property type="evidence" value="ECO:0007669"/>
    <property type="project" value="UniProtKB-UniRule"/>
</dbReference>
<dbReference type="HAMAP" id="MF_00564">
    <property type="entry name" value="RNase_PH"/>
    <property type="match status" value="1"/>
</dbReference>
<dbReference type="AlphaFoldDB" id="A0A918TS39"/>
<accession>A0A918TS39</accession>
<comment type="caution">
    <text evidence="9">The sequence shown here is derived from an EMBL/GenBank/DDBJ whole genome shotgun (WGS) entry which is preliminary data.</text>
</comment>
<dbReference type="GO" id="GO:0000175">
    <property type="term" value="F:3'-5'-RNA exonuclease activity"/>
    <property type="evidence" value="ECO:0007669"/>
    <property type="project" value="UniProtKB-UniRule"/>
</dbReference>
<evidence type="ECO:0000256" key="4">
    <source>
        <dbReference type="ARBA" id="ARBA00022694"/>
    </source>
</evidence>
<evidence type="ECO:0000256" key="3">
    <source>
        <dbReference type="ARBA" id="ARBA00022555"/>
    </source>
</evidence>
<dbReference type="GO" id="GO:0016075">
    <property type="term" value="P:rRNA catabolic process"/>
    <property type="evidence" value="ECO:0007669"/>
    <property type="project" value="UniProtKB-UniRule"/>
</dbReference>
<dbReference type="InterPro" id="IPR050080">
    <property type="entry name" value="RNase_PH"/>
</dbReference>
<protein>
    <recommendedName>
        <fullName evidence="6">Ribonuclease PH</fullName>
        <shortName evidence="6">RNase PH</shortName>
        <ecNumber evidence="6">2.7.7.56</ecNumber>
    </recommendedName>
    <alternativeName>
        <fullName evidence="6">tRNA nucleotidyltransferase</fullName>
    </alternativeName>
</protein>
<dbReference type="InterPro" id="IPR002381">
    <property type="entry name" value="RNase_PH_bac-type"/>
</dbReference>
<gene>
    <name evidence="6 9" type="primary">rph</name>
    <name evidence="9" type="ORF">GCM10007100_20930</name>
</gene>
<dbReference type="Gene3D" id="3.30.230.70">
    <property type="entry name" value="GHMP Kinase, N-terminal domain"/>
    <property type="match status" value="1"/>
</dbReference>
<dbReference type="PROSITE" id="PS01277">
    <property type="entry name" value="RIBONUCLEASE_PH"/>
    <property type="match status" value="1"/>
</dbReference>
<evidence type="ECO:0000259" key="7">
    <source>
        <dbReference type="Pfam" id="PF01138"/>
    </source>
</evidence>
<dbReference type="GO" id="GO:0000049">
    <property type="term" value="F:tRNA binding"/>
    <property type="evidence" value="ECO:0007669"/>
    <property type="project" value="UniProtKB-UniRule"/>
</dbReference>
<dbReference type="NCBIfam" id="TIGR01966">
    <property type="entry name" value="RNasePH"/>
    <property type="match status" value="1"/>
</dbReference>